<dbReference type="InterPro" id="IPR012337">
    <property type="entry name" value="RNaseH-like_sf"/>
</dbReference>
<evidence type="ECO:0008006" key="3">
    <source>
        <dbReference type="Google" id="ProtNLM"/>
    </source>
</evidence>
<name>A0ABU1SZX5_9ACTO</name>
<dbReference type="Proteomes" id="UP001266099">
    <property type="component" value="Unassembled WGS sequence"/>
</dbReference>
<dbReference type="EMBL" id="JAVDUJ010000001">
    <property type="protein sequence ID" value="MDR6938679.1"/>
    <property type="molecule type" value="Genomic_DNA"/>
</dbReference>
<reference evidence="1 2" key="1">
    <citation type="submission" date="2023-07" db="EMBL/GenBank/DDBJ databases">
        <title>Sequencing the genomes of 1000 actinobacteria strains.</title>
        <authorList>
            <person name="Klenk H.-P."/>
        </authorList>
    </citation>
    <scope>NUCLEOTIDE SEQUENCE [LARGE SCALE GENOMIC DNA]</scope>
    <source>
        <strain evidence="1 2">DSM 15539</strain>
    </source>
</reference>
<comment type="caution">
    <text evidence="1">The sequence shown here is derived from an EMBL/GenBank/DDBJ whole genome shotgun (WGS) entry which is preliminary data.</text>
</comment>
<sequence>MRTIAIDIETFSPVNLAKTGVYPYAEHPDFEVLLFAYAVDGLPVRVVDFAQGEALPTEVLEGLVDPGVVKWAFNATFERVCLSAWLRKHHPGLLPTGFLDPAQWRCTMIWAAYLGLPMSLDHVAKTLRLDVQKDAAGKRLIRQFCTPTEANILSNGTNRNLPASDPAGWARFKRITPVTSRWNKQSSTG</sequence>
<proteinExistence type="predicted"/>
<evidence type="ECO:0000313" key="1">
    <source>
        <dbReference type="EMBL" id="MDR6938679.1"/>
    </source>
</evidence>
<protein>
    <recommendedName>
        <fullName evidence="3">DNA polymerase</fullName>
    </recommendedName>
</protein>
<accession>A0ABU1SZX5</accession>
<dbReference type="SUPFAM" id="SSF53098">
    <property type="entry name" value="Ribonuclease H-like"/>
    <property type="match status" value="1"/>
</dbReference>
<evidence type="ECO:0000313" key="2">
    <source>
        <dbReference type="Proteomes" id="UP001266099"/>
    </source>
</evidence>
<keyword evidence="2" id="KW-1185">Reference proteome</keyword>
<organism evidence="1 2">
    <name type="scientific">Arcanobacterium hippocoleae</name>
    <dbReference type="NCBI Taxonomy" id="149017"/>
    <lineage>
        <taxon>Bacteria</taxon>
        <taxon>Bacillati</taxon>
        <taxon>Actinomycetota</taxon>
        <taxon>Actinomycetes</taxon>
        <taxon>Actinomycetales</taxon>
        <taxon>Actinomycetaceae</taxon>
        <taxon>Arcanobacterium</taxon>
    </lineage>
</organism>
<gene>
    <name evidence="1" type="ORF">J2S36_000222</name>
</gene>